<feature type="chain" id="PRO_5037403114" evidence="5">
    <location>
        <begin position="22"/>
        <end position="247"/>
    </location>
</feature>
<evidence type="ECO:0000256" key="2">
    <source>
        <dbReference type="ARBA" id="ARBA00010333"/>
    </source>
</evidence>
<proteinExistence type="inferred from homology"/>
<dbReference type="GO" id="GO:0030313">
    <property type="term" value="C:cell envelope"/>
    <property type="evidence" value="ECO:0007669"/>
    <property type="project" value="UniProtKB-SubCell"/>
</dbReference>
<comment type="similarity">
    <text evidence="2 4">Belongs to the bacterial solute-binding protein 3 family.</text>
</comment>
<dbReference type="Pfam" id="PF00497">
    <property type="entry name" value="SBP_bac_3"/>
    <property type="match status" value="1"/>
</dbReference>
<dbReference type="PANTHER" id="PTHR35936:SF17">
    <property type="entry name" value="ARGININE-BINDING EXTRACELLULAR PROTEIN ARTP"/>
    <property type="match status" value="1"/>
</dbReference>
<reference evidence="7" key="1">
    <citation type="journal article" date="2014" name="Int. J. Syst. Evol. Microbiol.">
        <title>Complete genome sequence of Corynebacterium casei LMG S-19264T (=DSM 44701T), isolated from a smear-ripened cheese.</title>
        <authorList>
            <consortium name="US DOE Joint Genome Institute (JGI-PGF)"/>
            <person name="Walter F."/>
            <person name="Albersmeier A."/>
            <person name="Kalinowski J."/>
            <person name="Ruckert C."/>
        </authorList>
    </citation>
    <scope>NUCLEOTIDE SEQUENCE</scope>
    <source>
        <strain evidence="7">CGMCC 1.15254</strain>
    </source>
</reference>
<dbReference type="SUPFAM" id="SSF53850">
    <property type="entry name" value="Periplasmic binding protein-like II"/>
    <property type="match status" value="1"/>
</dbReference>
<keyword evidence="8" id="KW-1185">Reference proteome</keyword>
<feature type="domain" description="Solute-binding protein family 3/N-terminal" evidence="6">
    <location>
        <begin position="24"/>
        <end position="245"/>
    </location>
</feature>
<dbReference type="InterPro" id="IPR001638">
    <property type="entry name" value="Solute-binding_3/MltF_N"/>
</dbReference>
<dbReference type="PANTHER" id="PTHR35936">
    <property type="entry name" value="MEMBRANE-BOUND LYTIC MUREIN TRANSGLYCOSYLASE F"/>
    <property type="match status" value="1"/>
</dbReference>
<name>A0A917FAT8_9PROT</name>
<dbReference type="Proteomes" id="UP000632498">
    <property type="component" value="Unassembled WGS sequence"/>
</dbReference>
<evidence type="ECO:0000313" key="7">
    <source>
        <dbReference type="EMBL" id="GGF65612.1"/>
    </source>
</evidence>
<evidence type="ECO:0000256" key="3">
    <source>
        <dbReference type="ARBA" id="ARBA00022729"/>
    </source>
</evidence>
<dbReference type="AlphaFoldDB" id="A0A917FAT8"/>
<evidence type="ECO:0000256" key="1">
    <source>
        <dbReference type="ARBA" id="ARBA00004196"/>
    </source>
</evidence>
<sequence length="247" mass="26937">MKKIAFALAAVLGLSVSMAHAGDKIRIGTEGAYPPFNGIDKDGKAFGFDVDIANALCAEMKAECEIIAPLDWDSILIGLKKKKYDAVVASMSITEERKKAVDFTEPYYSNNLTLVAKKGSSVDPANLAGKAVGAQRATIAANYVTDELKDVDAKLYDTQENAYLDLASGRIDLLVSDKLPAYDWLRSEQGQGFEFIGDAIDVNDKIGIAVRKKDDELREKFNAAIKAIVANGTYAKINEKYFPFSIY</sequence>
<feature type="signal peptide" evidence="5">
    <location>
        <begin position="1"/>
        <end position="21"/>
    </location>
</feature>
<organism evidence="7 8">
    <name type="scientific">Terasakiella brassicae</name>
    <dbReference type="NCBI Taxonomy" id="1634917"/>
    <lineage>
        <taxon>Bacteria</taxon>
        <taxon>Pseudomonadati</taxon>
        <taxon>Pseudomonadota</taxon>
        <taxon>Alphaproteobacteria</taxon>
        <taxon>Rhodospirillales</taxon>
        <taxon>Terasakiellaceae</taxon>
        <taxon>Terasakiella</taxon>
    </lineage>
</organism>
<dbReference type="SMART" id="SM00062">
    <property type="entry name" value="PBPb"/>
    <property type="match status" value="1"/>
</dbReference>
<dbReference type="RefSeq" id="WP_229734304.1">
    <property type="nucleotide sequence ID" value="NZ_BMHV01000012.1"/>
</dbReference>
<gene>
    <name evidence="7" type="ORF">GCM10011332_19630</name>
</gene>
<evidence type="ECO:0000259" key="6">
    <source>
        <dbReference type="SMART" id="SM00062"/>
    </source>
</evidence>
<dbReference type="Gene3D" id="3.40.190.10">
    <property type="entry name" value="Periplasmic binding protein-like II"/>
    <property type="match status" value="2"/>
</dbReference>
<comment type="caution">
    <text evidence="7">The sequence shown here is derived from an EMBL/GenBank/DDBJ whole genome shotgun (WGS) entry which is preliminary data.</text>
</comment>
<reference evidence="7" key="2">
    <citation type="submission" date="2020-09" db="EMBL/GenBank/DDBJ databases">
        <authorList>
            <person name="Sun Q."/>
            <person name="Zhou Y."/>
        </authorList>
    </citation>
    <scope>NUCLEOTIDE SEQUENCE</scope>
    <source>
        <strain evidence="7">CGMCC 1.15254</strain>
    </source>
</reference>
<comment type="subcellular location">
    <subcellularLocation>
        <location evidence="1">Cell envelope</location>
    </subcellularLocation>
</comment>
<evidence type="ECO:0000256" key="4">
    <source>
        <dbReference type="RuleBase" id="RU003744"/>
    </source>
</evidence>
<protein>
    <submittedName>
        <fullName evidence="7">Amino acid ABC transporter substrate-binding protein</fullName>
    </submittedName>
</protein>
<evidence type="ECO:0000256" key="5">
    <source>
        <dbReference type="SAM" id="SignalP"/>
    </source>
</evidence>
<dbReference type="EMBL" id="BMHV01000012">
    <property type="protein sequence ID" value="GGF65612.1"/>
    <property type="molecule type" value="Genomic_DNA"/>
</dbReference>
<dbReference type="InterPro" id="IPR018313">
    <property type="entry name" value="SBP_3_CS"/>
</dbReference>
<keyword evidence="3 5" id="KW-0732">Signal</keyword>
<accession>A0A917FAT8</accession>
<dbReference type="CDD" id="cd13702">
    <property type="entry name" value="PBP2_mlr5654_like"/>
    <property type="match status" value="1"/>
</dbReference>
<evidence type="ECO:0000313" key="8">
    <source>
        <dbReference type="Proteomes" id="UP000632498"/>
    </source>
</evidence>
<dbReference type="PROSITE" id="PS01039">
    <property type="entry name" value="SBP_BACTERIAL_3"/>
    <property type="match status" value="1"/>
</dbReference>